<dbReference type="AlphaFoldDB" id="Q0F0N7"/>
<dbReference type="EMBL" id="AATS01000004">
    <property type="protein sequence ID" value="EAU54991.1"/>
    <property type="molecule type" value="Genomic_DNA"/>
</dbReference>
<accession>Q0F0N7</accession>
<proteinExistence type="predicted"/>
<organism evidence="1 2">
    <name type="scientific">Mariprofundus ferrooxydans PV-1</name>
    <dbReference type="NCBI Taxonomy" id="314345"/>
    <lineage>
        <taxon>Bacteria</taxon>
        <taxon>Pseudomonadati</taxon>
        <taxon>Pseudomonadota</taxon>
        <taxon>Candidatius Mariprofundia</taxon>
        <taxon>Mariprofundales</taxon>
        <taxon>Mariprofundaceae</taxon>
        <taxon>Mariprofundus</taxon>
    </lineage>
</organism>
<dbReference type="HOGENOM" id="CLU_1281941_0_0_0"/>
<dbReference type="InParanoid" id="Q0F0N7"/>
<keyword evidence="2" id="KW-1185">Reference proteome</keyword>
<evidence type="ECO:0000313" key="2">
    <source>
        <dbReference type="Proteomes" id="UP000005297"/>
    </source>
</evidence>
<evidence type="ECO:0000313" key="1">
    <source>
        <dbReference type="EMBL" id="EAU54991.1"/>
    </source>
</evidence>
<protein>
    <submittedName>
        <fullName evidence="1">Uncharacterized protein</fullName>
    </submittedName>
</protein>
<comment type="caution">
    <text evidence="1">The sequence shown here is derived from an EMBL/GenBank/DDBJ whole genome shotgun (WGS) entry which is preliminary data.</text>
</comment>
<dbReference type="Proteomes" id="UP000005297">
    <property type="component" value="Unassembled WGS sequence"/>
</dbReference>
<gene>
    <name evidence="1" type="ORF">SPV1_06599</name>
</gene>
<sequence>MINERDQAVASMGRREGVQHALVWVSHLYREQLDRWVEDVWLADISDEQRQGIASADPKIRSIHDVNLLEYLVAEGRFSDMDGEDSPLQLILASDELELDQGQRDYLMQLPSRPLQLYTVDHCVPGESFSVRETLDGDSKVIDIADTYGSRMFDAGDTVGLRLIETPAGWETSGAIYHIPDVYLSELEQLLQPFEQSERAPLLTHYWLKLVAAHV</sequence>
<reference evidence="1 2" key="1">
    <citation type="submission" date="2006-09" db="EMBL/GenBank/DDBJ databases">
        <authorList>
            <person name="Emerson D."/>
            <person name="Ferriera S."/>
            <person name="Johnson J."/>
            <person name="Kravitz S."/>
            <person name="Halpern A."/>
            <person name="Remington K."/>
            <person name="Beeson K."/>
            <person name="Tran B."/>
            <person name="Rogers Y.-H."/>
            <person name="Friedman R."/>
            <person name="Venter J.C."/>
        </authorList>
    </citation>
    <scope>NUCLEOTIDE SEQUENCE [LARGE SCALE GENOMIC DNA]</scope>
    <source>
        <strain evidence="1 2">PV-1</strain>
    </source>
</reference>
<dbReference type="eggNOG" id="COG3012">
    <property type="taxonomic scope" value="Bacteria"/>
</dbReference>
<name>Q0F0N7_9PROT</name>
<dbReference type="STRING" id="314344.AL013_02170"/>